<gene>
    <name evidence="1" type="ORF">F2Q69_00033969</name>
</gene>
<dbReference type="EMBL" id="QGKX02000004">
    <property type="protein sequence ID" value="KAF3599367.1"/>
    <property type="molecule type" value="Genomic_DNA"/>
</dbReference>
<name>A0A8S9SFF0_BRACR</name>
<proteinExistence type="predicted"/>
<reference evidence="1" key="1">
    <citation type="submission" date="2019-12" db="EMBL/GenBank/DDBJ databases">
        <title>Genome sequencing and annotation of Brassica cretica.</title>
        <authorList>
            <person name="Studholme D.J."/>
            <person name="Sarris P."/>
        </authorList>
    </citation>
    <scope>NUCLEOTIDE SEQUENCE</scope>
    <source>
        <strain evidence="1">PFS-109/04</strain>
        <tissue evidence="1">Leaf</tissue>
    </source>
</reference>
<accession>A0A8S9SFF0</accession>
<evidence type="ECO:0000313" key="1">
    <source>
        <dbReference type="EMBL" id="KAF3599367.1"/>
    </source>
</evidence>
<dbReference type="AlphaFoldDB" id="A0A8S9SFF0"/>
<comment type="caution">
    <text evidence="1">The sequence shown here is derived from an EMBL/GenBank/DDBJ whole genome shotgun (WGS) entry which is preliminary data.</text>
</comment>
<dbReference type="Proteomes" id="UP000712600">
    <property type="component" value="Unassembled WGS sequence"/>
</dbReference>
<organism evidence="1 2">
    <name type="scientific">Brassica cretica</name>
    <name type="common">Mustard</name>
    <dbReference type="NCBI Taxonomy" id="69181"/>
    <lineage>
        <taxon>Eukaryota</taxon>
        <taxon>Viridiplantae</taxon>
        <taxon>Streptophyta</taxon>
        <taxon>Embryophyta</taxon>
        <taxon>Tracheophyta</taxon>
        <taxon>Spermatophyta</taxon>
        <taxon>Magnoliopsida</taxon>
        <taxon>eudicotyledons</taxon>
        <taxon>Gunneridae</taxon>
        <taxon>Pentapetalae</taxon>
        <taxon>rosids</taxon>
        <taxon>malvids</taxon>
        <taxon>Brassicales</taxon>
        <taxon>Brassicaceae</taxon>
        <taxon>Brassiceae</taxon>
        <taxon>Brassica</taxon>
    </lineage>
</organism>
<sequence>MDPTPVLDTPAWRNPALEICFNLDLDYCFPTNRPMYFSNLLDGVDNTELLRKRNGKGHQMAKQSRWYARLEKANTDIAQHSILIGGLFTLTWTC</sequence>
<evidence type="ECO:0000313" key="2">
    <source>
        <dbReference type="Proteomes" id="UP000712600"/>
    </source>
</evidence>
<protein>
    <submittedName>
        <fullName evidence="1">Uncharacterized protein</fullName>
    </submittedName>
</protein>